<evidence type="ECO:0000256" key="2">
    <source>
        <dbReference type="ARBA" id="ARBA00022448"/>
    </source>
</evidence>
<dbReference type="OrthoDB" id="8727862at2"/>
<dbReference type="Pfam" id="PF07715">
    <property type="entry name" value="Plug"/>
    <property type="match status" value="1"/>
</dbReference>
<keyword evidence="14" id="KW-1185">Reference proteome</keyword>
<dbReference type="HOGENOM" id="CLU_006935_2_0_6"/>
<dbReference type="Gene3D" id="2.40.170.20">
    <property type="entry name" value="TonB-dependent receptor, beta-barrel domain"/>
    <property type="match status" value="1"/>
</dbReference>
<feature type="domain" description="TonB-dependent receptor plug" evidence="12">
    <location>
        <begin position="52"/>
        <end position="155"/>
    </location>
</feature>
<evidence type="ECO:0000313" key="13">
    <source>
        <dbReference type="EMBL" id="ABD82309.1"/>
    </source>
</evidence>
<dbReference type="InterPro" id="IPR012910">
    <property type="entry name" value="Plug_dom"/>
</dbReference>
<keyword evidence="3 8" id="KW-1134">Transmembrane beta strand</keyword>
<dbReference type="PANTHER" id="PTHR40980:SF3">
    <property type="entry name" value="TONB-DEPENDENT RECEPTOR-LIKE BETA-BARREL DOMAIN-CONTAINING PROTEIN"/>
    <property type="match status" value="1"/>
</dbReference>
<evidence type="ECO:0000259" key="11">
    <source>
        <dbReference type="Pfam" id="PF00593"/>
    </source>
</evidence>
<keyword evidence="10" id="KW-0732">Signal</keyword>
<dbReference type="Pfam" id="PF00593">
    <property type="entry name" value="TonB_dep_Rec_b-barrel"/>
    <property type="match status" value="1"/>
</dbReference>
<sequence>MRNHYTFKIKPIAIAIGIAGGSSTTVLAQNNSLEEVVVTGIRASLQQAVDIKREANGVVDAISAEDIGKFPDTNLAESLQRITGVSIDRSGGEGRQVSVRGMGPSFNLVLLNGRQMPSKESGRAFNFDEVAAEMVSGVEVYKTSSAAVQSGGIGATINIKTARPLDIGDKMAGSVKLSSDLDAGGTTPQASGLFSKNLDDSFGILLAASYQQRESQEDQLRVTKWNVDPDVSGVANFDNSANTNNHIFVPQQSAFNRRQDTRTRINGNLVLQYAPSDTLTATADLQYSDFKIDRYAEELALWFSQNTAQSIVTDKNGTVVAYDQGASTIDFFTKAPTSRTVNTSASLNVDWAITDAAKLSVEHSASTSESNPDGEYNINQSDVQIAQNWGFAVSGDLAFPVFNSDATATPSVQDPSRLRTWVNELYSNNYKDEINQTRADFTFDDGGSTTLAAGVMFTDQTKTISNISNNLSWDDFAWDTASGYGQQDVNDADYTWVALDSGFMDQFSGSADLRALNLGNYSFDPNAVRAAWLADAGAPADHFEPTFQNSSFIINEKTTAAYFELTTATDFAGKDLTLVAGARYESTAIDSTGVEASLTLLTFTDPEENMTTTFSAEDFFTASAGYDVLLPNMSAKLALNDDMVVRVAASRSLTRPSLDKMTPVRTIATTRPGLLAGSAGSPDLKPFIADNFDLSLEWYLNEVDYISAGFFLKNVNNFIVDGVLTETINGVTDPSTGTDPEGPDAADQLAEFEITRPVNGEDAQLHGFELAGQHAFGDTGFGTIANLTLVYTDSDYNVDDVKQTFAVTGLSHSANLVGYYEKGPFQARIAYNWRDEFLQRFGQTSQATTEPTIVDAYSQIDLSASYDISDNVSVFMEGINITDQGNRSHGRYANQLVEATTSGPRYAVGVRAQF</sequence>
<evidence type="ECO:0000256" key="9">
    <source>
        <dbReference type="RuleBase" id="RU003357"/>
    </source>
</evidence>
<dbReference type="InterPro" id="IPR036942">
    <property type="entry name" value="Beta-barrel_TonB_sf"/>
</dbReference>
<keyword evidence="5 9" id="KW-0798">TonB box</keyword>
<evidence type="ECO:0000256" key="6">
    <source>
        <dbReference type="ARBA" id="ARBA00023136"/>
    </source>
</evidence>
<dbReference type="STRING" id="203122.Sde_3052"/>
<evidence type="ECO:0000256" key="1">
    <source>
        <dbReference type="ARBA" id="ARBA00004571"/>
    </source>
</evidence>
<organism evidence="13 14">
    <name type="scientific">Saccharophagus degradans (strain 2-40 / ATCC 43961 / DSM 17024)</name>
    <dbReference type="NCBI Taxonomy" id="203122"/>
    <lineage>
        <taxon>Bacteria</taxon>
        <taxon>Pseudomonadati</taxon>
        <taxon>Pseudomonadota</taxon>
        <taxon>Gammaproteobacteria</taxon>
        <taxon>Cellvibrionales</taxon>
        <taxon>Cellvibrionaceae</taxon>
        <taxon>Saccharophagus</taxon>
    </lineage>
</organism>
<evidence type="ECO:0000256" key="3">
    <source>
        <dbReference type="ARBA" id="ARBA00022452"/>
    </source>
</evidence>
<dbReference type="RefSeq" id="WP_011469525.1">
    <property type="nucleotide sequence ID" value="NC_007912.1"/>
</dbReference>
<keyword evidence="6 8" id="KW-0472">Membrane</keyword>
<feature type="chain" id="PRO_5004200214" evidence="10">
    <location>
        <begin position="29"/>
        <end position="914"/>
    </location>
</feature>
<dbReference type="InterPro" id="IPR010104">
    <property type="entry name" value="TonB_rcpt_bac"/>
</dbReference>
<feature type="signal peptide" evidence="10">
    <location>
        <begin position="1"/>
        <end position="28"/>
    </location>
</feature>
<dbReference type="PROSITE" id="PS52016">
    <property type="entry name" value="TONB_DEPENDENT_REC_3"/>
    <property type="match status" value="1"/>
</dbReference>
<dbReference type="Proteomes" id="UP000001947">
    <property type="component" value="Chromosome"/>
</dbReference>
<keyword evidence="7 8" id="KW-0998">Cell outer membrane</keyword>
<dbReference type="SUPFAM" id="SSF56935">
    <property type="entry name" value="Porins"/>
    <property type="match status" value="1"/>
</dbReference>
<keyword evidence="13" id="KW-0675">Receptor</keyword>
<feature type="domain" description="TonB-dependent receptor-like beta-barrel" evidence="11">
    <location>
        <begin position="415"/>
        <end position="880"/>
    </location>
</feature>
<dbReference type="AlphaFoldDB" id="Q21G70"/>
<dbReference type="CDD" id="cd01347">
    <property type="entry name" value="ligand_gated_channel"/>
    <property type="match status" value="1"/>
</dbReference>
<dbReference type="EMBL" id="CP000282">
    <property type="protein sequence ID" value="ABD82309.1"/>
    <property type="molecule type" value="Genomic_DNA"/>
</dbReference>
<dbReference type="Gene3D" id="2.170.130.10">
    <property type="entry name" value="TonB-dependent receptor, plug domain"/>
    <property type="match status" value="1"/>
</dbReference>
<evidence type="ECO:0000259" key="12">
    <source>
        <dbReference type="Pfam" id="PF07715"/>
    </source>
</evidence>
<keyword evidence="4 8" id="KW-0812">Transmembrane</keyword>
<evidence type="ECO:0000256" key="8">
    <source>
        <dbReference type="PROSITE-ProRule" id="PRU01360"/>
    </source>
</evidence>
<dbReference type="eggNOG" id="COG4771">
    <property type="taxonomic scope" value="Bacteria"/>
</dbReference>
<accession>Q21G70</accession>
<dbReference type="GO" id="GO:0009279">
    <property type="term" value="C:cell outer membrane"/>
    <property type="evidence" value="ECO:0007669"/>
    <property type="project" value="UniProtKB-SubCell"/>
</dbReference>
<dbReference type="PANTHER" id="PTHR40980">
    <property type="entry name" value="PLUG DOMAIN-CONTAINING PROTEIN"/>
    <property type="match status" value="1"/>
</dbReference>
<dbReference type="KEGG" id="sde:Sde_3052"/>
<evidence type="ECO:0000256" key="4">
    <source>
        <dbReference type="ARBA" id="ARBA00022692"/>
    </source>
</evidence>
<dbReference type="InterPro" id="IPR037066">
    <property type="entry name" value="Plug_dom_sf"/>
</dbReference>
<evidence type="ECO:0000313" key="14">
    <source>
        <dbReference type="Proteomes" id="UP000001947"/>
    </source>
</evidence>
<reference evidence="13 14" key="1">
    <citation type="journal article" date="2008" name="PLoS Genet.">
        <title>Complete genome sequence of the complex carbohydrate-degrading marine bacterium, Saccharophagus degradans strain 2-40 T.</title>
        <authorList>
            <person name="Weiner R.M."/>
            <person name="Taylor L.E.II."/>
            <person name="Henrissat B."/>
            <person name="Hauser L."/>
            <person name="Land M."/>
            <person name="Coutinho P.M."/>
            <person name="Rancurel C."/>
            <person name="Saunders E.H."/>
            <person name="Longmire A.G."/>
            <person name="Zhang H."/>
            <person name="Bayer E.A."/>
            <person name="Gilbert H.J."/>
            <person name="Larimer F."/>
            <person name="Zhulin I.B."/>
            <person name="Ekborg N.A."/>
            <person name="Lamed R."/>
            <person name="Richardson P.M."/>
            <person name="Borovok I."/>
            <person name="Hutcheson S."/>
        </authorList>
    </citation>
    <scope>NUCLEOTIDE SEQUENCE [LARGE SCALE GENOMIC DNA]</scope>
    <source>
        <strain evidence="14">2-40 / ATCC 43961 / DSM 17024</strain>
    </source>
</reference>
<keyword evidence="2 8" id="KW-0813">Transport</keyword>
<dbReference type="eggNOG" id="COG1629">
    <property type="taxonomic scope" value="Bacteria"/>
</dbReference>
<comment type="similarity">
    <text evidence="8 9">Belongs to the TonB-dependent receptor family.</text>
</comment>
<dbReference type="InterPro" id="IPR000531">
    <property type="entry name" value="Beta-barrel_TonB"/>
</dbReference>
<proteinExistence type="inferred from homology"/>
<dbReference type="NCBIfam" id="TIGR01782">
    <property type="entry name" value="TonB-Xanth-Caul"/>
    <property type="match status" value="1"/>
</dbReference>
<evidence type="ECO:0000256" key="5">
    <source>
        <dbReference type="ARBA" id="ARBA00023077"/>
    </source>
</evidence>
<evidence type="ECO:0000256" key="10">
    <source>
        <dbReference type="SAM" id="SignalP"/>
    </source>
</evidence>
<dbReference type="GeneID" id="98614684"/>
<evidence type="ECO:0000256" key="7">
    <source>
        <dbReference type="ARBA" id="ARBA00023237"/>
    </source>
</evidence>
<comment type="subcellular location">
    <subcellularLocation>
        <location evidence="1 8">Cell outer membrane</location>
        <topology evidence="1 8">Multi-pass membrane protein</topology>
    </subcellularLocation>
</comment>
<name>Q21G70_SACD2</name>
<gene>
    <name evidence="13" type="ordered locus">Sde_3052</name>
</gene>
<protein>
    <submittedName>
        <fullName evidence="13">TonB-dependent receptor</fullName>
    </submittedName>
</protein>
<dbReference type="InterPro" id="IPR039426">
    <property type="entry name" value="TonB-dep_rcpt-like"/>
</dbReference>